<dbReference type="OMA" id="CDAVKTN"/>
<dbReference type="VEuPathDB" id="TriTrypDB:BSAL_35860"/>
<dbReference type="InterPro" id="IPR001611">
    <property type="entry name" value="Leu-rich_rpt"/>
</dbReference>
<dbReference type="GO" id="GO:0006913">
    <property type="term" value="P:nucleocytoplasmic transport"/>
    <property type="evidence" value="ECO:0007669"/>
    <property type="project" value="TreeGrafter"/>
</dbReference>
<reference evidence="6" key="1">
    <citation type="submission" date="2015-09" db="EMBL/GenBank/DDBJ databases">
        <authorList>
            <consortium name="Pathogen Informatics"/>
        </authorList>
    </citation>
    <scope>NUCLEOTIDE SEQUENCE [LARGE SCALE GENOMIC DNA]</scope>
    <source>
        <strain evidence="6">Lake Konstanz</strain>
    </source>
</reference>
<dbReference type="PANTHER" id="PTHR24113:SF12">
    <property type="entry name" value="RAN GTPASE-ACTIVATING PROTEIN 1"/>
    <property type="match status" value="1"/>
</dbReference>
<dbReference type="InterPro" id="IPR027038">
    <property type="entry name" value="RanGap"/>
</dbReference>
<dbReference type="GO" id="GO:0048471">
    <property type="term" value="C:perinuclear region of cytoplasm"/>
    <property type="evidence" value="ECO:0007669"/>
    <property type="project" value="TreeGrafter"/>
</dbReference>
<dbReference type="AlphaFoldDB" id="A0A0S4JPV3"/>
<evidence type="ECO:0000256" key="2">
    <source>
        <dbReference type="ARBA" id="ARBA00022614"/>
    </source>
</evidence>
<dbReference type="GO" id="GO:0005829">
    <property type="term" value="C:cytosol"/>
    <property type="evidence" value="ECO:0007669"/>
    <property type="project" value="TreeGrafter"/>
</dbReference>
<dbReference type="Gene3D" id="3.80.10.10">
    <property type="entry name" value="Ribonuclease Inhibitor"/>
    <property type="match status" value="3"/>
</dbReference>
<dbReference type="InterPro" id="IPR032675">
    <property type="entry name" value="LRR_dom_sf"/>
</dbReference>
<proteinExistence type="predicted"/>
<dbReference type="Pfam" id="PF13516">
    <property type="entry name" value="LRR_6"/>
    <property type="match status" value="6"/>
</dbReference>
<dbReference type="Proteomes" id="UP000051952">
    <property type="component" value="Unassembled WGS sequence"/>
</dbReference>
<dbReference type="GO" id="GO:0005634">
    <property type="term" value="C:nucleus"/>
    <property type="evidence" value="ECO:0007669"/>
    <property type="project" value="TreeGrafter"/>
</dbReference>
<keyword evidence="3" id="KW-0677">Repeat</keyword>
<keyword evidence="2" id="KW-0433">Leucine-rich repeat</keyword>
<dbReference type="GO" id="GO:0005096">
    <property type="term" value="F:GTPase activator activity"/>
    <property type="evidence" value="ECO:0007669"/>
    <property type="project" value="UniProtKB-KW"/>
</dbReference>
<dbReference type="EMBL" id="CYKH01002012">
    <property type="protein sequence ID" value="CUG92168.1"/>
    <property type="molecule type" value="Genomic_DNA"/>
</dbReference>
<dbReference type="SMART" id="SM00368">
    <property type="entry name" value="LRR_RI"/>
    <property type="match status" value="9"/>
</dbReference>
<dbReference type="PANTHER" id="PTHR24113">
    <property type="entry name" value="RAN GTPASE-ACTIVATING PROTEIN 1"/>
    <property type="match status" value="1"/>
</dbReference>
<gene>
    <name evidence="5" type="ORF">BSAL_35860</name>
</gene>
<keyword evidence="6" id="KW-1185">Reference proteome</keyword>
<feature type="region of interest" description="Disordered" evidence="4">
    <location>
        <begin position="21"/>
        <end position="58"/>
    </location>
</feature>
<sequence length="483" mass="50964">MLLSQKHVSERLILNSRRASINAGEAAENEERSQFETDGGFKLPQGPAAPLNEPGTHPLRKVGLGVSDPPPPAPLDVIEIAWTPITKDVVGTIVQVLVDDDDGKPPIRVVDLVDNRLGPKLTETICAAIEGSQVEEILIRYNDIGRLGCEAVASVVNVSTRLRFVDLRGNKLVPMDCRKFFRSLAVSQSVQRLGLSNNNLGPEGAILLATALEKNSFITQLDVSMNNIGVDGVTSLASLLKLPAHPLRNLNIWGNRLGAQGMDVLFDAVAANRSLTVLSAGNNNAGAGIGPAIARMLGANSTLTSLELRSNSMTAETLLKLSDGLAQNETVATLQLGGNPLSSGPTSSQISAGLDAFVKRLVKNETMTSLDLASCELGTGGVIRVAGLVGASTSLKELNLSGNDAEDEAAAAIAKALLPSKSLTSLDLSTNRLTMDGVSDLLDAVQANTKILHLALQGNAEEVGRVVQEKVDAMLADRRRKHK</sequence>
<evidence type="ECO:0000256" key="4">
    <source>
        <dbReference type="SAM" id="MobiDB-lite"/>
    </source>
</evidence>
<keyword evidence="1" id="KW-0343">GTPase activation</keyword>
<evidence type="ECO:0000256" key="3">
    <source>
        <dbReference type="ARBA" id="ARBA00022737"/>
    </source>
</evidence>
<dbReference type="OrthoDB" id="120976at2759"/>
<evidence type="ECO:0000313" key="6">
    <source>
        <dbReference type="Proteomes" id="UP000051952"/>
    </source>
</evidence>
<protein>
    <submittedName>
        <fullName evidence="5">Leucine-rich repeat protein, putative</fullName>
    </submittedName>
</protein>
<accession>A0A0S4JPV3</accession>
<name>A0A0S4JPV3_BODSA</name>
<evidence type="ECO:0000256" key="1">
    <source>
        <dbReference type="ARBA" id="ARBA00022468"/>
    </source>
</evidence>
<organism evidence="5 6">
    <name type="scientific">Bodo saltans</name>
    <name type="common">Flagellated protozoan</name>
    <dbReference type="NCBI Taxonomy" id="75058"/>
    <lineage>
        <taxon>Eukaryota</taxon>
        <taxon>Discoba</taxon>
        <taxon>Euglenozoa</taxon>
        <taxon>Kinetoplastea</taxon>
        <taxon>Metakinetoplastina</taxon>
        <taxon>Eubodonida</taxon>
        <taxon>Bodonidae</taxon>
        <taxon>Bodo</taxon>
    </lineage>
</organism>
<evidence type="ECO:0000313" key="5">
    <source>
        <dbReference type="EMBL" id="CUG92168.1"/>
    </source>
</evidence>
<dbReference type="GO" id="GO:0031267">
    <property type="term" value="F:small GTPase binding"/>
    <property type="evidence" value="ECO:0007669"/>
    <property type="project" value="TreeGrafter"/>
</dbReference>
<dbReference type="SUPFAM" id="SSF52047">
    <property type="entry name" value="RNI-like"/>
    <property type="match status" value="2"/>
</dbReference>